<feature type="domain" description="GLUG" evidence="2">
    <location>
        <begin position="253"/>
        <end position="278"/>
    </location>
</feature>
<feature type="domain" description="GLUG" evidence="2">
    <location>
        <begin position="198"/>
        <end position="221"/>
    </location>
</feature>
<dbReference type="Pfam" id="PF07581">
    <property type="entry name" value="Glug"/>
    <property type="match status" value="2"/>
</dbReference>
<name>A0AA96ZXK6_9EURY</name>
<evidence type="ECO:0000259" key="2">
    <source>
        <dbReference type="Pfam" id="PF07581"/>
    </source>
</evidence>
<organism evidence="3 4">
    <name type="scientific">Methanolapillus ohkumae</name>
    <dbReference type="NCBI Taxonomy" id="3028298"/>
    <lineage>
        <taxon>Archaea</taxon>
        <taxon>Methanobacteriati</taxon>
        <taxon>Methanobacteriota</taxon>
        <taxon>Stenosarchaea group</taxon>
        <taxon>Methanomicrobia</taxon>
        <taxon>Methanosarcinales</taxon>
        <taxon>Methanosarcinaceae</taxon>
        <taxon>Methanolapillus</taxon>
    </lineage>
</organism>
<evidence type="ECO:0000313" key="3">
    <source>
        <dbReference type="EMBL" id="WNY27801.1"/>
    </source>
</evidence>
<evidence type="ECO:0000313" key="4">
    <source>
        <dbReference type="Proteomes" id="UP001304970"/>
    </source>
</evidence>
<dbReference type="RefSeq" id="WP_338097759.1">
    <property type="nucleotide sequence ID" value="NZ_CP131061.1"/>
</dbReference>
<dbReference type="EMBL" id="CP131061">
    <property type="protein sequence ID" value="WNY27801.1"/>
    <property type="molecule type" value="Genomic_DNA"/>
</dbReference>
<dbReference type="Proteomes" id="UP001304970">
    <property type="component" value="Chromosome"/>
</dbReference>
<keyword evidence="1" id="KW-1133">Transmembrane helix</keyword>
<feature type="transmembrane region" description="Helical" evidence="1">
    <location>
        <begin position="326"/>
        <end position="345"/>
    </location>
</feature>
<keyword evidence="4" id="KW-1185">Reference proteome</keyword>
<gene>
    <name evidence="3" type="ORF">MsAm2_16150</name>
</gene>
<dbReference type="InterPro" id="IPR011493">
    <property type="entry name" value="GLUG"/>
</dbReference>
<protein>
    <recommendedName>
        <fullName evidence="2">GLUG domain-containing protein</fullName>
    </recommendedName>
</protein>
<sequence>MKIKIFLLLFFLVFLTTSISTSEAEEIQPISMNPVYVADDLKKIGGEWGYNENIILMNDIEIVDETWRPIGYIGKPFTGDVFGGNHTITFTKDTKFVQFSGSTDANGYGLFGNVYGIKIENLNIITKGNVTGENNAGLLAGVAGGSSSDPTIIFNCSVRGDENVSVNGKDNVGGLIGSFVNGTMKNCSSNVSTHAETNNVGGLIGYSYLCNISAVSATGSVKAGKNNSGGLIGYDYFSKILNSYATGIVSAGEGNAGGFLGYAQDATKISYCTATGTVESPKKTGFIGGWDEENKPIVTGSFYRETEVDLNNPAGLEKENYKNYKIFIAVAVGLVLTGILLIFAVKIRSGKKQREL</sequence>
<proteinExistence type="predicted"/>
<reference evidence="3 4" key="1">
    <citation type="submission" date="2023-07" db="EMBL/GenBank/DDBJ databases">
        <title>Closed genome sequence of Methanosarcinaceae archaeon Am2.</title>
        <authorList>
            <person name="Poehlein A."/>
            <person name="Protasov E."/>
            <person name="Platt K."/>
            <person name="Reeh H."/>
            <person name="Daniel R."/>
            <person name="Brune A."/>
        </authorList>
    </citation>
    <scope>NUCLEOTIDE SEQUENCE [LARGE SCALE GENOMIC DNA]</scope>
    <source>
        <strain evidence="3 4">Am2</strain>
    </source>
</reference>
<keyword evidence="1" id="KW-0812">Transmembrane</keyword>
<dbReference type="AlphaFoldDB" id="A0AA96ZXK6"/>
<dbReference type="Gene3D" id="2.160.20.110">
    <property type="match status" value="2"/>
</dbReference>
<dbReference type="GeneID" id="89229040"/>
<keyword evidence="1" id="KW-0472">Membrane</keyword>
<evidence type="ECO:0000256" key="1">
    <source>
        <dbReference type="SAM" id="Phobius"/>
    </source>
</evidence>
<accession>A0AA96ZXK6</accession>